<dbReference type="InterPro" id="IPR006426">
    <property type="entry name" value="Asn_synth_AEB"/>
</dbReference>
<comment type="caution">
    <text evidence="9">The sequence shown here is derived from an EMBL/GenBank/DDBJ whole genome shotgun (WGS) entry which is preliminary data.</text>
</comment>
<dbReference type="GO" id="GO:0005829">
    <property type="term" value="C:cytosol"/>
    <property type="evidence" value="ECO:0007669"/>
    <property type="project" value="TreeGrafter"/>
</dbReference>
<name>A0A2H0BSM5_9BACT</name>
<dbReference type="SUPFAM" id="SSF52402">
    <property type="entry name" value="Adenine nucleotide alpha hydrolases-like"/>
    <property type="match status" value="1"/>
</dbReference>
<evidence type="ECO:0000256" key="5">
    <source>
        <dbReference type="ARBA" id="ARBA00022840"/>
    </source>
</evidence>
<dbReference type="Gene3D" id="3.40.50.620">
    <property type="entry name" value="HUPs"/>
    <property type="match status" value="1"/>
</dbReference>
<evidence type="ECO:0000313" key="10">
    <source>
        <dbReference type="Proteomes" id="UP000231581"/>
    </source>
</evidence>
<protein>
    <recommendedName>
        <fullName evidence="3">asparagine synthase (glutamine-hydrolyzing)</fullName>
        <ecNumber evidence="3">6.3.5.4</ecNumber>
    </recommendedName>
</protein>
<evidence type="ECO:0000256" key="2">
    <source>
        <dbReference type="ARBA" id="ARBA00005752"/>
    </source>
</evidence>
<feature type="domain" description="Glutamine amidotransferase type-2" evidence="8">
    <location>
        <begin position="2"/>
        <end position="208"/>
    </location>
</feature>
<evidence type="ECO:0000259" key="8">
    <source>
        <dbReference type="PROSITE" id="PS51278"/>
    </source>
</evidence>
<dbReference type="PANTHER" id="PTHR43284:SF1">
    <property type="entry name" value="ASPARAGINE SYNTHETASE"/>
    <property type="match status" value="1"/>
</dbReference>
<dbReference type="SUPFAM" id="SSF56235">
    <property type="entry name" value="N-terminal nucleophile aminohydrolases (Ntn hydrolases)"/>
    <property type="match status" value="1"/>
</dbReference>
<keyword evidence="6" id="KW-0315">Glutamine amidotransferase</keyword>
<keyword evidence="4" id="KW-0547">Nucleotide-binding</keyword>
<proteinExistence type="inferred from homology"/>
<keyword evidence="5" id="KW-0067">ATP-binding</keyword>
<dbReference type="Proteomes" id="UP000231581">
    <property type="component" value="Unassembled WGS sequence"/>
</dbReference>
<evidence type="ECO:0000313" key="9">
    <source>
        <dbReference type="EMBL" id="PIP60539.1"/>
    </source>
</evidence>
<dbReference type="Pfam" id="PF00733">
    <property type="entry name" value="Asn_synthase"/>
    <property type="match status" value="1"/>
</dbReference>
<dbReference type="InterPro" id="IPR017932">
    <property type="entry name" value="GATase_2_dom"/>
</dbReference>
<dbReference type="Gene3D" id="3.60.20.10">
    <property type="entry name" value="Glutamine Phosphoribosylpyrophosphate, subunit 1, domain 1"/>
    <property type="match status" value="1"/>
</dbReference>
<comment type="catalytic activity">
    <reaction evidence="7">
        <text>L-aspartate + L-glutamine + ATP + H2O = L-asparagine + L-glutamate + AMP + diphosphate + H(+)</text>
        <dbReference type="Rhea" id="RHEA:12228"/>
        <dbReference type="ChEBI" id="CHEBI:15377"/>
        <dbReference type="ChEBI" id="CHEBI:15378"/>
        <dbReference type="ChEBI" id="CHEBI:29985"/>
        <dbReference type="ChEBI" id="CHEBI:29991"/>
        <dbReference type="ChEBI" id="CHEBI:30616"/>
        <dbReference type="ChEBI" id="CHEBI:33019"/>
        <dbReference type="ChEBI" id="CHEBI:58048"/>
        <dbReference type="ChEBI" id="CHEBI:58359"/>
        <dbReference type="ChEBI" id="CHEBI:456215"/>
        <dbReference type="EC" id="6.3.5.4"/>
    </reaction>
</comment>
<gene>
    <name evidence="9" type="primary">asnB</name>
    <name evidence="9" type="ORF">COX00_02685</name>
</gene>
<dbReference type="InterPro" id="IPR051786">
    <property type="entry name" value="ASN_synthetase/amidase"/>
</dbReference>
<evidence type="ECO:0000256" key="4">
    <source>
        <dbReference type="ARBA" id="ARBA00022741"/>
    </source>
</evidence>
<dbReference type="GO" id="GO:0004066">
    <property type="term" value="F:asparagine synthase (glutamine-hydrolyzing) activity"/>
    <property type="evidence" value="ECO:0007669"/>
    <property type="project" value="UniProtKB-EC"/>
</dbReference>
<sequence>MCGIAGIIGKDAREERVRPMISAIAHRGPDGEGIAQLPFAAFGHRRLSIIDLSDAGHQPMTSTDGRFVITFNGELYNYRELRAELSDYPFQSHTDTEVVLAAWSKWGEKALERFLGMFAFAIADLKQETVTLVRDRLGIKPLFYTEQNGAFYFGSEIKALLAAGISSKPNESIVADYLLYGYYEHRPETFFEGILSLRGGHLLTWKNGQTTIRRWWNLPERVEPILGLSDQEYIDAFQGLLDSSLRMHLRSDVSVGVNLSSGVDSVSLLYELKRVTNPKELHVFSMGFADPAHDETKDIAALVHAEGIPFHRVEIGSQDYIDYMEETLR</sequence>
<comment type="pathway">
    <text evidence="1">Amino-acid biosynthesis; L-asparagine biosynthesis; L-asparagine from L-aspartate (L-Gln route): step 1/1.</text>
</comment>
<dbReference type="Pfam" id="PF13537">
    <property type="entry name" value="GATase_7"/>
    <property type="match status" value="1"/>
</dbReference>
<dbReference type="EMBL" id="PCSZ01000053">
    <property type="protein sequence ID" value="PIP60539.1"/>
    <property type="molecule type" value="Genomic_DNA"/>
</dbReference>
<dbReference type="InterPro" id="IPR014729">
    <property type="entry name" value="Rossmann-like_a/b/a_fold"/>
</dbReference>
<organism evidence="9 10">
    <name type="scientific">Candidatus Uhrbacteria bacterium CG22_combo_CG10-13_8_21_14_all_47_17</name>
    <dbReference type="NCBI Taxonomy" id="1975041"/>
    <lineage>
        <taxon>Bacteria</taxon>
        <taxon>Candidatus Uhriibacteriota</taxon>
    </lineage>
</organism>
<dbReference type="InterPro" id="IPR033738">
    <property type="entry name" value="AsnB_N"/>
</dbReference>
<evidence type="ECO:0000256" key="6">
    <source>
        <dbReference type="ARBA" id="ARBA00022962"/>
    </source>
</evidence>
<reference evidence="9 10" key="1">
    <citation type="submission" date="2017-09" db="EMBL/GenBank/DDBJ databases">
        <title>Depth-based differentiation of microbial function through sediment-hosted aquifers and enrichment of novel symbionts in the deep terrestrial subsurface.</title>
        <authorList>
            <person name="Probst A.J."/>
            <person name="Ladd B."/>
            <person name="Jarett J.K."/>
            <person name="Geller-Mcgrath D.E."/>
            <person name="Sieber C.M."/>
            <person name="Emerson J.B."/>
            <person name="Anantharaman K."/>
            <person name="Thomas B.C."/>
            <person name="Malmstrom R."/>
            <person name="Stieglmeier M."/>
            <person name="Klingl A."/>
            <person name="Woyke T."/>
            <person name="Ryan C.M."/>
            <person name="Banfield J.F."/>
        </authorList>
    </citation>
    <scope>NUCLEOTIDE SEQUENCE [LARGE SCALE GENOMIC DNA]</scope>
    <source>
        <strain evidence="9">CG22_combo_CG10-13_8_21_14_all_47_17</strain>
    </source>
</reference>
<evidence type="ECO:0000256" key="7">
    <source>
        <dbReference type="ARBA" id="ARBA00048741"/>
    </source>
</evidence>
<dbReference type="InterPro" id="IPR001962">
    <property type="entry name" value="Asn_synthase"/>
</dbReference>
<evidence type="ECO:0000256" key="3">
    <source>
        <dbReference type="ARBA" id="ARBA00012737"/>
    </source>
</evidence>
<dbReference type="AlphaFoldDB" id="A0A2H0BSM5"/>
<evidence type="ECO:0000256" key="1">
    <source>
        <dbReference type="ARBA" id="ARBA00005187"/>
    </source>
</evidence>
<comment type="similarity">
    <text evidence="2">Belongs to the asparagine synthetase family.</text>
</comment>
<dbReference type="PANTHER" id="PTHR43284">
    <property type="entry name" value="ASPARAGINE SYNTHETASE (GLUTAMINE-HYDROLYZING)"/>
    <property type="match status" value="1"/>
</dbReference>
<dbReference type="NCBIfam" id="TIGR01536">
    <property type="entry name" value="asn_synth_AEB"/>
    <property type="match status" value="1"/>
</dbReference>
<dbReference type="GO" id="GO:0005524">
    <property type="term" value="F:ATP binding"/>
    <property type="evidence" value="ECO:0007669"/>
    <property type="project" value="UniProtKB-KW"/>
</dbReference>
<dbReference type="EC" id="6.3.5.4" evidence="3"/>
<accession>A0A2H0BSM5</accession>
<dbReference type="CDD" id="cd00712">
    <property type="entry name" value="AsnB"/>
    <property type="match status" value="1"/>
</dbReference>
<feature type="non-terminal residue" evidence="9">
    <location>
        <position position="329"/>
    </location>
</feature>
<dbReference type="GO" id="GO:0006529">
    <property type="term" value="P:asparagine biosynthetic process"/>
    <property type="evidence" value="ECO:0007669"/>
    <property type="project" value="InterPro"/>
</dbReference>
<dbReference type="InterPro" id="IPR029055">
    <property type="entry name" value="Ntn_hydrolases_N"/>
</dbReference>
<dbReference type="PROSITE" id="PS51278">
    <property type="entry name" value="GATASE_TYPE_2"/>
    <property type="match status" value="1"/>
</dbReference>